<evidence type="ECO:0000313" key="1">
    <source>
        <dbReference type="EMBL" id="SMP45602.1"/>
    </source>
</evidence>
<dbReference type="EMBL" id="FXUL01000001">
    <property type="protein sequence ID" value="SMP45602.1"/>
    <property type="molecule type" value="Genomic_DNA"/>
</dbReference>
<dbReference type="Gene3D" id="2.120.10.30">
    <property type="entry name" value="TolB, C-terminal domain"/>
    <property type="match status" value="1"/>
</dbReference>
<dbReference type="SUPFAM" id="SSF63829">
    <property type="entry name" value="Calcium-dependent phosphotriesterase"/>
    <property type="match status" value="1"/>
</dbReference>
<name>A0ABY1PTP7_9BURK</name>
<evidence type="ECO:0008006" key="3">
    <source>
        <dbReference type="Google" id="ProtNLM"/>
    </source>
</evidence>
<evidence type="ECO:0000313" key="2">
    <source>
        <dbReference type="Proteomes" id="UP001158049"/>
    </source>
</evidence>
<dbReference type="InterPro" id="IPR011042">
    <property type="entry name" value="6-blade_b-propeller_TolB-like"/>
</dbReference>
<dbReference type="RefSeq" id="WP_283440676.1">
    <property type="nucleotide sequence ID" value="NZ_FXUL01000001.1"/>
</dbReference>
<keyword evidence="2" id="KW-1185">Reference proteome</keyword>
<organism evidence="1 2">
    <name type="scientific">Noviherbaspirillum suwonense</name>
    <dbReference type="NCBI Taxonomy" id="1224511"/>
    <lineage>
        <taxon>Bacteria</taxon>
        <taxon>Pseudomonadati</taxon>
        <taxon>Pseudomonadota</taxon>
        <taxon>Betaproteobacteria</taxon>
        <taxon>Burkholderiales</taxon>
        <taxon>Oxalobacteraceae</taxon>
        <taxon>Noviherbaspirillum</taxon>
    </lineage>
</organism>
<proteinExistence type="predicted"/>
<dbReference type="Proteomes" id="UP001158049">
    <property type="component" value="Unassembled WGS sequence"/>
</dbReference>
<reference evidence="1 2" key="1">
    <citation type="submission" date="2017-05" db="EMBL/GenBank/DDBJ databases">
        <authorList>
            <person name="Varghese N."/>
            <person name="Submissions S."/>
        </authorList>
    </citation>
    <scope>NUCLEOTIDE SEQUENCE [LARGE SCALE GENOMIC DNA]</scope>
    <source>
        <strain evidence="1 2">DSM 26001</strain>
    </source>
</reference>
<comment type="caution">
    <text evidence="1">The sequence shown here is derived from an EMBL/GenBank/DDBJ whole genome shotgun (WGS) entry which is preliminary data.</text>
</comment>
<accession>A0ABY1PTP7</accession>
<gene>
    <name evidence="1" type="ORF">SAMN06295970_101533</name>
</gene>
<protein>
    <recommendedName>
        <fullName evidence="3">NHL repeat containing protein</fullName>
    </recommendedName>
</protein>
<sequence>MSSLYLSLPRSALGAAAARMRGRMQRSAKRRYYGLPAALDAADLHEEAMLVDSHDHAGALIGSHVELLSLDPESAAYIHVGYIGPDQTTVQLAATLQSRGMATVEQQPGQHNLSGWATLRPLINDGARPPAPYRKSDGKLNVYLPDWHPDVDIGVARAVVATHPLVRDDETLGRDVTPLTGVGARSAEDARGRIWSRRDGIGHIERAANVAADAPVAMTFTAATPETGLYVTQPGVVDRGGGAIDISLGNVNNWFLRWLGMWVRFYGPDPATGAIPASQLPADTLGNAQGARPPGSDTVTALFAGMLPPVDTVAGIPFSPGTLTVQVKKPPQAASMEVLYGGLGKSGSLDDPENLRMAGENATVFFNYFIVGLYMVAGASGLSAAGSQFFDLCLKGLLAELQVIRSAVGNNKPVSPEALVMAFCKTVFDTGASTLIGQIMKFVLAELASAEIIDSVPAVGTIARAVSVTIGAVKLAETTVEIALSPPLYRFNLVLTHTLSTVIQPQRLGNGPGRFPTTAAGEILYYRVSYLFDNGTPHLLEPVDVAGGSAAPIPVTLSGIPLGGRVNIVVGFYIRKAGTPAGQNDWCAAQGSTGLVDNNGATAPGIEVQNVRKPIQASTVYIHTGKTALDASGRHLWLPDPDGSHAPAYLPPPGDQQPSLGGLRAITVRQDRYVGYAWKAYSGARRGCGSDAPGQFDYAANVGAFPGNAEQGYASIACGLAGGSTLGYSLLSDAANVYLDPDQLFLRPVTLGDASAFPSPASGLALGQLNLASSTLLLHPSGQLVSINNEHSKLEMLRLPARPVDEASASRLHLARTYAGAGSRPGLMRSPVAAAVSSDGVILVLEGSDGNNRIQAFDAGGNPVPYFSKQPRPYFLQLPDSSDALYLDLAVEYSGYLYVLSSGDSDAHRLDIYHAGQAGAAPICSTTGINAARLAVDFWCNLYTLNYEVLRLPDGSIPATLTEPSISFWAPPAPA</sequence>